<dbReference type="SUPFAM" id="SSF54637">
    <property type="entry name" value="Thioesterase/thiol ester dehydrase-isomerase"/>
    <property type="match status" value="1"/>
</dbReference>
<dbReference type="InterPro" id="IPR054485">
    <property type="entry name" value="FlK-like_dom"/>
</dbReference>
<evidence type="ECO:0000313" key="3">
    <source>
        <dbReference type="Proteomes" id="UP000234342"/>
    </source>
</evidence>
<dbReference type="AlphaFoldDB" id="A0A2H1KU89"/>
<dbReference type="InterPro" id="IPR025540">
    <property type="entry name" value="FlK"/>
</dbReference>
<dbReference type="EMBL" id="FXZE01000041">
    <property type="protein sequence ID" value="SMY03346.1"/>
    <property type="molecule type" value="Genomic_DNA"/>
</dbReference>
<evidence type="ECO:0000313" key="2">
    <source>
        <dbReference type="EMBL" id="SMY03346.1"/>
    </source>
</evidence>
<dbReference type="Pfam" id="PF22636">
    <property type="entry name" value="FlK"/>
    <property type="match status" value="1"/>
</dbReference>
<name>A0A2H1KU89_9MICO</name>
<organism evidence="2 3">
    <name type="scientific">Brevibacterium antiquum</name>
    <dbReference type="NCBI Taxonomy" id="234835"/>
    <lineage>
        <taxon>Bacteria</taxon>
        <taxon>Bacillati</taxon>
        <taxon>Actinomycetota</taxon>
        <taxon>Actinomycetes</taxon>
        <taxon>Micrococcales</taxon>
        <taxon>Brevibacteriaceae</taxon>
        <taxon>Brevibacterium</taxon>
    </lineage>
</organism>
<dbReference type="Gene3D" id="3.10.129.10">
    <property type="entry name" value="Hotdog Thioesterase"/>
    <property type="match status" value="1"/>
</dbReference>
<dbReference type="PANTHER" id="PTHR36934">
    <property type="entry name" value="BLR0278 PROTEIN"/>
    <property type="match status" value="1"/>
</dbReference>
<evidence type="ECO:0000259" key="1">
    <source>
        <dbReference type="Pfam" id="PF22636"/>
    </source>
</evidence>
<proteinExistence type="predicted"/>
<gene>
    <name evidence="2" type="ORF">BANT10_03513</name>
</gene>
<dbReference type="InterPro" id="IPR029069">
    <property type="entry name" value="HotDog_dom_sf"/>
</dbReference>
<sequence length="61" mass="6805">MPGVTVTVDARLIEVDRRTLVFEIEARDERAVISTGTHRRGVVDRDLFVAHLTARTDGARS</sequence>
<protein>
    <recommendedName>
        <fullName evidence="1">Fluoroacetyl-CoA-specific thioesterase-like domain-containing protein</fullName>
    </recommendedName>
</protein>
<reference evidence="3" key="1">
    <citation type="submission" date="2017-03" db="EMBL/GenBank/DDBJ databases">
        <authorList>
            <person name="Monnet C."/>
        </authorList>
    </citation>
    <scope>NUCLEOTIDE SEQUENCE [LARGE SCALE GENOMIC DNA]</scope>
    <source>
        <strain evidence="3">P10</strain>
    </source>
</reference>
<accession>A0A2H1KU89</accession>
<keyword evidence="3" id="KW-1185">Reference proteome</keyword>
<dbReference type="PANTHER" id="PTHR36934:SF1">
    <property type="entry name" value="THIOESTERASE DOMAIN-CONTAINING PROTEIN"/>
    <property type="match status" value="1"/>
</dbReference>
<dbReference type="Proteomes" id="UP000234342">
    <property type="component" value="Unassembled WGS sequence"/>
</dbReference>
<feature type="domain" description="Fluoroacetyl-CoA-specific thioesterase-like" evidence="1">
    <location>
        <begin position="2"/>
        <end position="45"/>
    </location>
</feature>